<dbReference type="Proteomes" id="UP001396334">
    <property type="component" value="Unassembled WGS sequence"/>
</dbReference>
<sequence length="75" mass="8025">MDEVSNGDVGGRIWMVLGGVVEQCWEVTGGRGKRVAGCCSMEMGDCNGGLGGEPRGARWGAEVEARVRKLWGLVW</sequence>
<reference evidence="1 2" key="1">
    <citation type="journal article" date="2024" name="G3 (Bethesda)">
        <title>Genome assembly of Hibiscus sabdariffa L. provides insights into metabolisms of medicinal natural products.</title>
        <authorList>
            <person name="Kim T."/>
        </authorList>
    </citation>
    <scope>NUCLEOTIDE SEQUENCE [LARGE SCALE GENOMIC DNA]</scope>
    <source>
        <strain evidence="1">TK-2024</strain>
        <tissue evidence="1">Old leaves</tissue>
    </source>
</reference>
<proteinExistence type="predicted"/>
<keyword evidence="2" id="KW-1185">Reference proteome</keyword>
<dbReference type="EMBL" id="JBBPBN010000260">
    <property type="protein sequence ID" value="KAK8491385.1"/>
    <property type="molecule type" value="Genomic_DNA"/>
</dbReference>
<protein>
    <submittedName>
        <fullName evidence="1">Uncharacterized protein</fullName>
    </submittedName>
</protein>
<gene>
    <name evidence="1" type="ORF">V6N11_073711</name>
</gene>
<name>A0ABR2ADZ3_9ROSI</name>
<comment type="caution">
    <text evidence="1">The sequence shown here is derived from an EMBL/GenBank/DDBJ whole genome shotgun (WGS) entry which is preliminary data.</text>
</comment>
<evidence type="ECO:0000313" key="2">
    <source>
        <dbReference type="Proteomes" id="UP001396334"/>
    </source>
</evidence>
<accession>A0ABR2ADZ3</accession>
<organism evidence="1 2">
    <name type="scientific">Hibiscus sabdariffa</name>
    <name type="common">roselle</name>
    <dbReference type="NCBI Taxonomy" id="183260"/>
    <lineage>
        <taxon>Eukaryota</taxon>
        <taxon>Viridiplantae</taxon>
        <taxon>Streptophyta</taxon>
        <taxon>Embryophyta</taxon>
        <taxon>Tracheophyta</taxon>
        <taxon>Spermatophyta</taxon>
        <taxon>Magnoliopsida</taxon>
        <taxon>eudicotyledons</taxon>
        <taxon>Gunneridae</taxon>
        <taxon>Pentapetalae</taxon>
        <taxon>rosids</taxon>
        <taxon>malvids</taxon>
        <taxon>Malvales</taxon>
        <taxon>Malvaceae</taxon>
        <taxon>Malvoideae</taxon>
        <taxon>Hibiscus</taxon>
    </lineage>
</organism>
<evidence type="ECO:0000313" key="1">
    <source>
        <dbReference type="EMBL" id="KAK8491385.1"/>
    </source>
</evidence>